<feature type="compositionally biased region" description="Basic and acidic residues" evidence="4">
    <location>
        <begin position="180"/>
        <end position="190"/>
    </location>
</feature>
<dbReference type="InterPro" id="IPR010347">
    <property type="entry name" value="Tdp1"/>
</dbReference>
<dbReference type="SUPFAM" id="SSF56024">
    <property type="entry name" value="Phospholipase D/nuclease"/>
    <property type="match status" value="2"/>
</dbReference>
<dbReference type="GO" id="GO:0006281">
    <property type="term" value="P:DNA repair"/>
    <property type="evidence" value="ECO:0007669"/>
    <property type="project" value="InterPro"/>
</dbReference>
<evidence type="ECO:0000256" key="3">
    <source>
        <dbReference type="PIRSR" id="PIRSR610347-3"/>
    </source>
</evidence>
<keyword evidence="6" id="KW-1185">Reference proteome</keyword>
<feature type="active site" description="Proton donor/acceptor" evidence="1">
    <location>
        <position position="535"/>
    </location>
</feature>
<dbReference type="Gene3D" id="6.10.140.100">
    <property type="match status" value="1"/>
</dbReference>
<evidence type="ECO:0000256" key="1">
    <source>
        <dbReference type="PIRSR" id="PIRSR610347-1"/>
    </source>
</evidence>
<dbReference type="Pfam" id="PF23625">
    <property type="entry name" value="UIM_2"/>
    <property type="match status" value="1"/>
</dbReference>
<feature type="active site" description="Nucleophile" evidence="1">
    <location>
        <position position="295"/>
    </location>
</feature>
<feature type="compositionally biased region" description="Polar residues" evidence="4">
    <location>
        <begin position="85"/>
        <end position="115"/>
    </location>
</feature>
<name>A0A6A6E7J7_9PEZI</name>
<dbReference type="GO" id="GO:0003697">
    <property type="term" value="F:single-stranded DNA binding"/>
    <property type="evidence" value="ECO:0007669"/>
    <property type="project" value="TreeGrafter"/>
</dbReference>
<dbReference type="Pfam" id="PF02809">
    <property type="entry name" value="UIM"/>
    <property type="match status" value="1"/>
</dbReference>
<proteinExistence type="predicted"/>
<dbReference type="GO" id="GO:0003690">
    <property type="term" value="F:double-stranded DNA binding"/>
    <property type="evidence" value="ECO:0007669"/>
    <property type="project" value="TreeGrafter"/>
</dbReference>
<feature type="binding site" evidence="2">
    <location>
        <position position="297"/>
    </location>
    <ligand>
        <name>substrate</name>
    </ligand>
</feature>
<feature type="region of interest" description="Disordered" evidence="4">
    <location>
        <begin position="135"/>
        <end position="198"/>
    </location>
</feature>
<protein>
    <submittedName>
        <fullName evidence="5">Phospholipase D/nuclease</fullName>
    </submittedName>
</protein>
<feature type="binding site" evidence="2">
    <location>
        <position position="537"/>
    </location>
    <ligand>
        <name>substrate</name>
    </ligand>
</feature>
<sequence>MASSDDDEELKRAIAMSLQEAEYPSNPSGQSEANDLNTSDDEEVRRAIALSLRDGEGSSIAKEVSNSNFETPTSFTSPTKTSTSHSLKQYASATNPKRESLAQTQAEAKSTTSMLDQPLSGLSGLFRLDRKAMEQERLARQKKRNRSTSPDAPSKMVALSEEANSTSTLPITPASLNLEPGRDSRHHPSTDESPIQYPRGTIKRTWAFKHPRTNDIKIEEVFQTSTLNIAVLSAFDFDVDWIFSKLDPEKIKQIWIMNCKDKNLQEQWRRDAAAQNTPNLRVHFPPMEGQIKNMHSKLMLLFHSTHLRVVVPTANLNKYDWGETGGAPCHQKTGHMWQPAVMENSVFLIDLPRRSDGQMGCMQDLPFFGKELHYYLEAQQIGANVCEGILKFDFAETRPFAFIHSIGGSHSDPTRERTGLPGLSNAIRKLNLDQVRSIELDYAASSLGALNHTFLRQIRKYASGNPPLKSGDIPSKSLHKDIRIYFPTHDTVAQSTGGLDCGGTNTLDKRHYYASTFPKDCLRDYKSTRPGVLSHNKILLARGRRTNEEVPFAWVYIGSANVSESAWGSVKTTSKNMLGKLNIRNWECGVLLPIPEESLRNLKLKKGEVPPMNVFEGTLEVPFQYPGEQYGEKKPWFFVEGMQ</sequence>
<evidence type="ECO:0000256" key="2">
    <source>
        <dbReference type="PIRSR" id="PIRSR610347-2"/>
    </source>
</evidence>
<feature type="region of interest" description="Disordered" evidence="4">
    <location>
        <begin position="1"/>
        <end position="119"/>
    </location>
</feature>
<feature type="compositionally biased region" description="Polar residues" evidence="4">
    <location>
        <begin position="25"/>
        <end position="37"/>
    </location>
</feature>
<dbReference type="GO" id="GO:0017005">
    <property type="term" value="F:3'-tyrosyl-DNA phosphodiesterase activity"/>
    <property type="evidence" value="ECO:0007669"/>
    <property type="project" value="TreeGrafter"/>
</dbReference>
<dbReference type="Proteomes" id="UP000800200">
    <property type="component" value="Unassembled WGS sequence"/>
</dbReference>
<dbReference type="Pfam" id="PF06087">
    <property type="entry name" value="Tyr-DNA_phospho"/>
    <property type="match status" value="1"/>
</dbReference>
<dbReference type="AlphaFoldDB" id="A0A6A6E7J7"/>
<feature type="compositionally biased region" description="Low complexity" evidence="4">
    <location>
        <begin position="65"/>
        <end position="84"/>
    </location>
</feature>
<dbReference type="InterPro" id="IPR003903">
    <property type="entry name" value="UIM_dom"/>
</dbReference>
<dbReference type="PANTHER" id="PTHR12415:SF4">
    <property type="entry name" value="TYROSYL-DNA PHOSPHODIESTERASE DOMAIN-CONTAINING PROTEIN"/>
    <property type="match status" value="1"/>
</dbReference>
<reference evidence="5" key="1">
    <citation type="journal article" date="2020" name="Stud. Mycol.">
        <title>101 Dothideomycetes genomes: a test case for predicting lifestyles and emergence of pathogens.</title>
        <authorList>
            <person name="Haridas S."/>
            <person name="Albert R."/>
            <person name="Binder M."/>
            <person name="Bloem J."/>
            <person name="Labutti K."/>
            <person name="Salamov A."/>
            <person name="Andreopoulos B."/>
            <person name="Baker S."/>
            <person name="Barry K."/>
            <person name="Bills G."/>
            <person name="Bluhm B."/>
            <person name="Cannon C."/>
            <person name="Castanera R."/>
            <person name="Culley D."/>
            <person name="Daum C."/>
            <person name="Ezra D."/>
            <person name="Gonzalez J."/>
            <person name="Henrissat B."/>
            <person name="Kuo A."/>
            <person name="Liang C."/>
            <person name="Lipzen A."/>
            <person name="Lutzoni F."/>
            <person name="Magnuson J."/>
            <person name="Mondo S."/>
            <person name="Nolan M."/>
            <person name="Ohm R."/>
            <person name="Pangilinan J."/>
            <person name="Park H.-J."/>
            <person name="Ramirez L."/>
            <person name="Alfaro M."/>
            <person name="Sun H."/>
            <person name="Tritt A."/>
            <person name="Yoshinaga Y."/>
            <person name="Zwiers L.-H."/>
            <person name="Turgeon B."/>
            <person name="Goodwin S."/>
            <person name="Spatafora J."/>
            <person name="Crous P."/>
            <person name="Grigoriev I."/>
        </authorList>
    </citation>
    <scope>NUCLEOTIDE SEQUENCE</scope>
    <source>
        <strain evidence="5">CBS 207.26</strain>
    </source>
</reference>
<dbReference type="SMART" id="SM00726">
    <property type="entry name" value="UIM"/>
    <property type="match status" value="2"/>
</dbReference>
<organism evidence="5 6">
    <name type="scientific">Zopfia rhizophila CBS 207.26</name>
    <dbReference type="NCBI Taxonomy" id="1314779"/>
    <lineage>
        <taxon>Eukaryota</taxon>
        <taxon>Fungi</taxon>
        <taxon>Dikarya</taxon>
        <taxon>Ascomycota</taxon>
        <taxon>Pezizomycotina</taxon>
        <taxon>Dothideomycetes</taxon>
        <taxon>Dothideomycetes incertae sedis</taxon>
        <taxon>Zopfiaceae</taxon>
        <taxon>Zopfia</taxon>
    </lineage>
</organism>
<dbReference type="PROSITE" id="PS50330">
    <property type="entry name" value="UIM"/>
    <property type="match status" value="1"/>
</dbReference>
<feature type="site" description="Interaction with DNA" evidence="3">
    <location>
        <position position="563"/>
    </location>
</feature>
<gene>
    <name evidence="5" type="ORF">K469DRAFT_750134</name>
</gene>
<dbReference type="EMBL" id="ML994632">
    <property type="protein sequence ID" value="KAF2185826.1"/>
    <property type="molecule type" value="Genomic_DNA"/>
</dbReference>
<dbReference type="Gene3D" id="3.30.870.10">
    <property type="entry name" value="Endonuclease Chain A"/>
    <property type="match status" value="2"/>
</dbReference>
<evidence type="ECO:0000313" key="6">
    <source>
        <dbReference type="Proteomes" id="UP000800200"/>
    </source>
</evidence>
<dbReference type="CDD" id="cd09122">
    <property type="entry name" value="PLDc_Tdp1_1"/>
    <property type="match status" value="1"/>
</dbReference>
<dbReference type="OrthoDB" id="47785at2759"/>
<dbReference type="GO" id="GO:0005634">
    <property type="term" value="C:nucleus"/>
    <property type="evidence" value="ECO:0007669"/>
    <property type="project" value="InterPro"/>
</dbReference>
<accession>A0A6A6E7J7</accession>
<dbReference type="PANTHER" id="PTHR12415">
    <property type="entry name" value="TYROSYL-DNA PHOSPHODIESTERASE 1"/>
    <property type="match status" value="1"/>
</dbReference>
<evidence type="ECO:0000256" key="4">
    <source>
        <dbReference type="SAM" id="MobiDB-lite"/>
    </source>
</evidence>
<evidence type="ECO:0000313" key="5">
    <source>
        <dbReference type="EMBL" id="KAF2185826.1"/>
    </source>
</evidence>